<name>A0A2W5K4E3_ANCNO</name>
<accession>A0A2W5K4E3</accession>
<comment type="caution">
    <text evidence="2">The sequence shown here is derived from an EMBL/GenBank/DDBJ whole genome shotgun (WGS) entry which is preliminary data.</text>
</comment>
<protein>
    <submittedName>
        <fullName evidence="2">DUF3108 domain-containing protein</fullName>
    </submittedName>
</protein>
<evidence type="ECO:0000313" key="3">
    <source>
        <dbReference type="Proteomes" id="UP000249577"/>
    </source>
</evidence>
<feature type="signal peptide" evidence="1">
    <location>
        <begin position="1"/>
        <end position="30"/>
    </location>
</feature>
<gene>
    <name evidence="2" type="ORF">DI565_17470</name>
</gene>
<evidence type="ECO:0000313" key="2">
    <source>
        <dbReference type="EMBL" id="PZQ11966.1"/>
    </source>
</evidence>
<feature type="chain" id="PRO_5015921772" evidence="1">
    <location>
        <begin position="31"/>
        <end position="298"/>
    </location>
</feature>
<reference evidence="2 3" key="1">
    <citation type="submission" date="2017-08" db="EMBL/GenBank/DDBJ databases">
        <title>Infants hospitalized years apart are colonized by the same room-sourced microbial strains.</title>
        <authorList>
            <person name="Brooks B."/>
            <person name="Olm M.R."/>
            <person name="Firek B.A."/>
            <person name="Baker R."/>
            <person name="Thomas B.C."/>
            <person name="Morowitz M.J."/>
            <person name="Banfield J.F."/>
        </authorList>
    </citation>
    <scope>NUCLEOTIDE SEQUENCE [LARGE SCALE GENOMIC DNA]</scope>
    <source>
        <strain evidence="2">S2_005_003_R2_43</strain>
    </source>
</reference>
<organism evidence="2 3">
    <name type="scientific">Ancylobacter novellus</name>
    <name type="common">Thiobacillus novellus</name>
    <dbReference type="NCBI Taxonomy" id="921"/>
    <lineage>
        <taxon>Bacteria</taxon>
        <taxon>Pseudomonadati</taxon>
        <taxon>Pseudomonadota</taxon>
        <taxon>Alphaproteobacteria</taxon>
        <taxon>Hyphomicrobiales</taxon>
        <taxon>Xanthobacteraceae</taxon>
        <taxon>Ancylobacter</taxon>
    </lineage>
</organism>
<dbReference type="AlphaFoldDB" id="A0A2W5K4E3"/>
<dbReference type="EMBL" id="QFPN01000010">
    <property type="protein sequence ID" value="PZQ11966.1"/>
    <property type="molecule type" value="Genomic_DNA"/>
</dbReference>
<dbReference type="Pfam" id="PF11306">
    <property type="entry name" value="DUF3108"/>
    <property type="match status" value="1"/>
</dbReference>
<keyword evidence="1" id="KW-0732">Signal</keyword>
<evidence type="ECO:0000256" key="1">
    <source>
        <dbReference type="SAM" id="SignalP"/>
    </source>
</evidence>
<sequence length="298" mass="31498">MTSVLSAARPLSGRAGAVLALAALAAPAFAAPAAAETRVKARYAITMAGFDIGTATMQSGIDRSNYDMNLSVRMSGLVKFFTGGRAAATSRGAYDEAKVTPAAYAINTRANDKGQVVRFALTGGSVRQLSVEPAPKPSKNVVPVTDADKRGIVDPLSAVMMPVPGSAEPLSEAACDRTLPVFDGRQRYDVRLSYDRMETAKPDASENADPNARGGYDGKLVVCKATYKAIAGYRPDKDNVKFMEANKDMEVWLAPVAGTRALLPWKISVRTQYGVAVITATSFTVGPGKVGESKNEKL</sequence>
<proteinExistence type="predicted"/>
<dbReference type="InterPro" id="IPR021457">
    <property type="entry name" value="DUF3108"/>
</dbReference>
<dbReference type="Proteomes" id="UP000249577">
    <property type="component" value="Unassembled WGS sequence"/>
</dbReference>